<feature type="compositionally biased region" description="Polar residues" evidence="1">
    <location>
        <begin position="560"/>
        <end position="569"/>
    </location>
</feature>
<organism evidence="2 3">
    <name type="scientific">Pyrenophora tritici-repentis</name>
    <dbReference type="NCBI Taxonomy" id="45151"/>
    <lineage>
        <taxon>Eukaryota</taxon>
        <taxon>Fungi</taxon>
        <taxon>Dikarya</taxon>
        <taxon>Ascomycota</taxon>
        <taxon>Pezizomycotina</taxon>
        <taxon>Dothideomycetes</taxon>
        <taxon>Pleosporomycetidae</taxon>
        <taxon>Pleosporales</taxon>
        <taxon>Pleosporineae</taxon>
        <taxon>Pleosporaceae</taxon>
        <taxon>Pyrenophora</taxon>
    </lineage>
</organism>
<feature type="compositionally biased region" description="Acidic residues" evidence="1">
    <location>
        <begin position="402"/>
        <end position="419"/>
    </location>
</feature>
<gene>
    <name evidence="2" type="ORF">PtrM4_105640</name>
</gene>
<feature type="region of interest" description="Disordered" evidence="1">
    <location>
        <begin position="177"/>
        <end position="217"/>
    </location>
</feature>
<comment type="caution">
    <text evidence="2">The sequence shown here is derived from an EMBL/GenBank/DDBJ whole genome shotgun (WGS) entry which is preliminary data.</text>
</comment>
<dbReference type="KEGG" id="ptrr:6344102"/>
<dbReference type="EMBL" id="NQIK02000005">
    <property type="protein sequence ID" value="KAF7570562.1"/>
    <property type="molecule type" value="Genomic_DNA"/>
</dbReference>
<evidence type="ECO:0000313" key="3">
    <source>
        <dbReference type="Proteomes" id="UP000245464"/>
    </source>
</evidence>
<feature type="region of interest" description="Disordered" evidence="1">
    <location>
        <begin position="274"/>
        <end position="315"/>
    </location>
</feature>
<protein>
    <submittedName>
        <fullName evidence="2">Atrophin-1 multi-domain protein</fullName>
    </submittedName>
</protein>
<feature type="region of interest" description="Disordered" evidence="1">
    <location>
        <begin position="367"/>
        <end position="574"/>
    </location>
</feature>
<name>A0A834VQP0_9PLEO</name>
<dbReference type="Proteomes" id="UP000245464">
    <property type="component" value="Chromosome 5"/>
</dbReference>
<feature type="compositionally biased region" description="Polar residues" evidence="1">
    <location>
        <begin position="482"/>
        <end position="499"/>
    </location>
</feature>
<sequence>MTVPEAEILRPLDASNTNSDDWEIFVLSDARVVYESNGKPASLLAAYADTPLKVEGRLETPGRNQLKYLLKKPYKPTEIEIRNVTRFSYGEMTDGAYVMWAQGKAGWFEIRPTAAYKPIYDDMVQAVQLLYFVTDVYSESRKKGGGPSAELIFQEYAEDQDFDDCKARIEGRYSQVHPGRSAKSAPVLVPASTPTPAPTLQKARSKTPLSKPTEAPKKDDNWWEAAVLFEFIQKAVNQKVLRAGRNQITLDRVAELVQDFDDCKARIEGRYSQVHPGRSAKSAPVLVPASTPTPAPTLQKARSKTPLSKPTEAPKKDDNWWEAAVLFEFIQKAVNQKVLRAGRNQITLDRVAELVVRRYEIEELETAKNPGGHNLPAAEQRRAEGVELKPRKDHARLRDGESDSSDTTDEDEDEEEEDTITTPIRRPPGRRKKGRLSVLRPKSNRLSGKSKGVKIAPGKQKGGKGKAPIATSDDSGADQTEEATSSDADSSIQTPTQALSPAREKRKLDETDVSQDDESRSKRAASASLAPESPPTTSSSPEDDEEASAVPPLPLRYRPESSSTTSATKPTVAPRLVSTPLPTYEANGPRDSWICSFDGCTQKIYGCSKDLGRQLITEHLEDHSRGREKVVGILWREQDRLHLPVSNLIKKIREMSEAGTPLFLAEATATGPRPIKRPV</sequence>
<dbReference type="AlphaFoldDB" id="A0A834VQP0"/>
<reference evidence="2" key="1">
    <citation type="journal article" date="2018" name="BMC Genomics">
        <title>Comparative genomics of the wheat fungal pathogen Pyrenophora tritici-repentis reveals chromosomal variations and genome plasticity.</title>
        <authorList>
            <person name="Moolhuijzen P."/>
            <person name="See P.T."/>
            <person name="Hane J.K."/>
            <person name="Shi G."/>
            <person name="Liu Z."/>
            <person name="Oliver R.P."/>
            <person name="Moffat C.S."/>
        </authorList>
    </citation>
    <scope>NUCLEOTIDE SEQUENCE [LARGE SCALE GENOMIC DNA]</scope>
    <source>
        <strain evidence="2">M4</strain>
    </source>
</reference>
<evidence type="ECO:0000313" key="2">
    <source>
        <dbReference type="EMBL" id="KAF7570562.1"/>
    </source>
</evidence>
<feature type="compositionally biased region" description="Basic and acidic residues" evidence="1">
    <location>
        <begin position="379"/>
        <end position="401"/>
    </location>
</feature>
<dbReference type="RefSeq" id="XP_065962109.1">
    <property type="nucleotide sequence ID" value="XM_066107660.1"/>
</dbReference>
<proteinExistence type="predicted"/>
<feature type="compositionally biased region" description="Low complexity" evidence="1">
    <location>
        <begin position="524"/>
        <end position="540"/>
    </location>
</feature>
<evidence type="ECO:0000256" key="1">
    <source>
        <dbReference type="SAM" id="MobiDB-lite"/>
    </source>
</evidence>
<dbReference type="GeneID" id="6344102"/>
<accession>A0A834VQP0</accession>